<dbReference type="InterPro" id="IPR026350">
    <property type="entry name" value="GxxExxY"/>
</dbReference>
<organism evidence="1 2">
    <name type="scientific">Candidatus Bacteroides intestinavium</name>
    <dbReference type="NCBI Taxonomy" id="2838469"/>
    <lineage>
        <taxon>Bacteria</taxon>
        <taxon>Pseudomonadati</taxon>
        <taxon>Bacteroidota</taxon>
        <taxon>Bacteroidia</taxon>
        <taxon>Bacteroidales</taxon>
        <taxon>Bacteroidaceae</taxon>
        <taxon>Bacteroides</taxon>
    </lineage>
</organism>
<proteinExistence type="predicted"/>
<reference evidence="1" key="2">
    <citation type="submission" date="2021-04" db="EMBL/GenBank/DDBJ databases">
        <authorList>
            <person name="Gilroy R."/>
        </authorList>
    </citation>
    <scope>NUCLEOTIDE SEQUENCE</scope>
    <source>
        <strain evidence="1">ChiHecec1B25-7008</strain>
    </source>
</reference>
<protein>
    <submittedName>
        <fullName evidence="1">GxxExxY protein</fullName>
    </submittedName>
</protein>
<dbReference type="AlphaFoldDB" id="A0A9D2HRS4"/>
<evidence type="ECO:0000313" key="2">
    <source>
        <dbReference type="Proteomes" id="UP000823860"/>
    </source>
</evidence>
<comment type="caution">
    <text evidence="1">The sequence shown here is derived from an EMBL/GenBank/DDBJ whole genome shotgun (WGS) entry which is preliminary data.</text>
</comment>
<dbReference type="EMBL" id="DWZE01000112">
    <property type="protein sequence ID" value="HJA84144.1"/>
    <property type="molecule type" value="Genomic_DNA"/>
</dbReference>
<name>A0A9D2HRS4_9BACE</name>
<dbReference type="Pfam" id="PF13366">
    <property type="entry name" value="PDDEXK_3"/>
    <property type="match status" value="1"/>
</dbReference>
<dbReference type="Proteomes" id="UP000823860">
    <property type="component" value="Unassembled WGS sequence"/>
</dbReference>
<accession>A0A9D2HRS4</accession>
<reference evidence="1" key="1">
    <citation type="journal article" date="2021" name="PeerJ">
        <title>Extensive microbial diversity within the chicken gut microbiome revealed by metagenomics and culture.</title>
        <authorList>
            <person name="Gilroy R."/>
            <person name="Ravi A."/>
            <person name="Getino M."/>
            <person name="Pursley I."/>
            <person name="Horton D.L."/>
            <person name="Alikhan N.F."/>
            <person name="Baker D."/>
            <person name="Gharbi K."/>
            <person name="Hall N."/>
            <person name="Watson M."/>
            <person name="Adriaenssens E.M."/>
            <person name="Foster-Nyarko E."/>
            <person name="Jarju S."/>
            <person name="Secka A."/>
            <person name="Antonio M."/>
            <person name="Oren A."/>
            <person name="Chaudhuri R.R."/>
            <person name="La Ragione R."/>
            <person name="Hildebrand F."/>
            <person name="Pallen M.J."/>
        </authorList>
    </citation>
    <scope>NUCLEOTIDE SEQUENCE</scope>
    <source>
        <strain evidence="1">ChiHecec1B25-7008</strain>
    </source>
</reference>
<gene>
    <name evidence="1" type="ORF">H9785_09270</name>
</gene>
<sequence length="128" mass="14862">MKDTEEIIRTVIRCASKVRRHLAAGFLESIYQKALTIELQACGLQAEMEYPIQVYYRDIVVGEFKVDILVERRIIVELKAVLNLHPIHEAQLVNYLTATHIDDGLLINFGGEKLEIKRKYRIYRPPQP</sequence>
<evidence type="ECO:0000313" key="1">
    <source>
        <dbReference type="EMBL" id="HJA84144.1"/>
    </source>
</evidence>
<dbReference type="NCBIfam" id="TIGR04256">
    <property type="entry name" value="GxxExxY"/>
    <property type="match status" value="1"/>
</dbReference>